<name>A0A383CZX6_9ZZZZ</name>
<dbReference type="EMBL" id="UINC01213191">
    <property type="protein sequence ID" value="SVE37856.1"/>
    <property type="molecule type" value="Genomic_DNA"/>
</dbReference>
<protein>
    <submittedName>
        <fullName evidence="1">Uncharacterized protein</fullName>
    </submittedName>
</protein>
<gene>
    <name evidence="1" type="ORF">METZ01_LOCUS490710</name>
</gene>
<organism evidence="1">
    <name type="scientific">marine metagenome</name>
    <dbReference type="NCBI Taxonomy" id="408172"/>
    <lineage>
        <taxon>unclassified sequences</taxon>
        <taxon>metagenomes</taxon>
        <taxon>ecological metagenomes</taxon>
    </lineage>
</organism>
<sequence>MVIKDTFKLQHGVKLVLMLSKLLKE</sequence>
<proteinExistence type="predicted"/>
<accession>A0A383CZX6</accession>
<evidence type="ECO:0000313" key="1">
    <source>
        <dbReference type="EMBL" id="SVE37856.1"/>
    </source>
</evidence>
<dbReference type="AlphaFoldDB" id="A0A383CZX6"/>
<reference evidence="1" key="1">
    <citation type="submission" date="2018-05" db="EMBL/GenBank/DDBJ databases">
        <authorList>
            <person name="Lanie J.A."/>
            <person name="Ng W.-L."/>
            <person name="Kazmierczak K.M."/>
            <person name="Andrzejewski T.M."/>
            <person name="Davidsen T.M."/>
            <person name="Wayne K.J."/>
            <person name="Tettelin H."/>
            <person name="Glass J.I."/>
            <person name="Rusch D."/>
            <person name="Podicherti R."/>
            <person name="Tsui H.-C.T."/>
            <person name="Winkler M.E."/>
        </authorList>
    </citation>
    <scope>NUCLEOTIDE SEQUENCE</scope>
</reference>